<evidence type="ECO:0008006" key="4">
    <source>
        <dbReference type="Google" id="ProtNLM"/>
    </source>
</evidence>
<accession>A0A1V9YJG4</accession>
<name>A0A1V9YJG4_ACHHY</name>
<evidence type="ECO:0000313" key="2">
    <source>
        <dbReference type="EMBL" id="OQR85850.1"/>
    </source>
</evidence>
<comment type="caution">
    <text evidence="2">The sequence shown here is derived from an EMBL/GenBank/DDBJ whole genome shotgun (WGS) entry which is preliminary data.</text>
</comment>
<dbReference type="EMBL" id="JNBR01001575">
    <property type="protein sequence ID" value="OQR85850.1"/>
    <property type="molecule type" value="Genomic_DNA"/>
</dbReference>
<feature type="signal peptide" evidence="1">
    <location>
        <begin position="1"/>
        <end position="20"/>
    </location>
</feature>
<evidence type="ECO:0000256" key="1">
    <source>
        <dbReference type="SAM" id="SignalP"/>
    </source>
</evidence>
<gene>
    <name evidence="2" type="ORF">ACHHYP_11277</name>
</gene>
<organism evidence="2 3">
    <name type="scientific">Achlya hypogyna</name>
    <name type="common">Oomycete</name>
    <name type="synonym">Protoachlya hypogyna</name>
    <dbReference type="NCBI Taxonomy" id="1202772"/>
    <lineage>
        <taxon>Eukaryota</taxon>
        <taxon>Sar</taxon>
        <taxon>Stramenopiles</taxon>
        <taxon>Oomycota</taxon>
        <taxon>Saprolegniomycetes</taxon>
        <taxon>Saprolegniales</taxon>
        <taxon>Achlyaceae</taxon>
        <taxon>Achlya</taxon>
    </lineage>
</organism>
<proteinExistence type="predicted"/>
<reference evidence="2 3" key="1">
    <citation type="journal article" date="2014" name="Genome Biol. Evol.">
        <title>The secreted proteins of Achlya hypogyna and Thraustotheca clavata identify the ancestral oomycete secretome and reveal gene acquisitions by horizontal gene transfer.</title>
        <authorList>
            <person name="Misner I."/>
            <person name="Blouin N."/>
            <person name="Leonard G."/>
            <person name="Richards T.A."/>
            <person name="Lane C.E."/>
        </authorList>
    </citation>
    <scope>NUCLEOTIDE SEQUENCE [LARGE SCALE GENOMIC DNA]</scope>
    <source>
        <strain evidence="2 3">ATCC 48635</strain>
    </source>
</reference>
<evidence type="ECO:0000313" key="3">
    <source>
        <dbReference type="Proteomes" id="UP000243579"/>
    </source>
</evidence>
<feature type="chain" id="PRO_5012845383" description="Secreted protein" evidence="1">
    <location>
        <begin position="21"/>
        <end position="201"/>
    </location>
</feature>
<sequence length="201" mass="22388">MFRLGWPELLLQACAPAALAAFDRYWLHEIYLTALRCMADRRRQELQAATDDANEVAKATADDCAISWYDEAATATGDLGRRVKRIADRSRWAALASAYPTDDTVRLVQTLHGSSSYQDHVWLAVFVVLVDDTGIDLTDPLEVPTMELLVRAVTDAALCTAIDEARTRGSGAWAQVRDLVDQDDGAWLYWGYPQMGPPVLW</sequence>
<keyword evidence="3" id="KW-1185">Reference proteome</keyword>
<keyword evidence="1" id="KW-0732">Signal</keyword>
<protein>
    <recommendedName>
        <fullName evidence="4">Secreted protein</fullName>
    </recommendedName>
</protein>
<dbReference type="Proteomes" id="UP000243579">
    <property type="component" value="Unassembled WGS sequence"/>
</dbReference>
<dbReference type="AlphaFoldDB" id="A0A1V9YJG4"/>